<dbReference type="PANTHER" id="PTHR11857:SF43">
    <property type="entry name" value="GEO07291P1-RELATED"/>
    <property type="match status" value="1"/>
</dbReference>
<dbReference type="AlphaFoldDB" id="A0A2H4ZB09"/>
<evidence type="ECO:0000256" key="1">
    <source>
        <dbReference type="ARBA" id="ARBA00004613"/>
    </source>
</evidence>
<dbReference type="Gene3D" id="1.10.238.20">
    <property type="entry name" value="Pheromone/general odorant binding protein domain"/>
    <property type="match status" value="1"/>
</dbReference>
<evidence type="ECO:0000313" key="6">
    <source>
        <dbReference type="EMBL" id="AUF72955.1"/>
    </source>
</evidence>
<feature type="signal peptide" evidence="5">
    <location>
        <begin position="1"/>
        <end position="19"/>
    </location>
</feature>
<evidence type="ECO:0000256" key="5">
    <source>
        <dbReference type="SAM" id="SignalP"/>
    </source>
</evidence>
<dbReference type="CDD" id="cd23992">
    <property type="entry name" value="PBP_GOBP"/>
    <property type="match status" value="1"/>
</dbReference>
<dbReference type="GO" id="GO:0005549">
    <property type="term" value="F:odorant binding"/>
    <property type="evidence" value="ECO:0007669"/>
    <property type="project" value="InterPro"/>
</dbReference>
<evidence type="ECO:0000256" key="3">
    <source>
        <dbReference type="ARBA" id="ARBA00022525"/>
    </source>
</evidence>
<keyword evidence="4 5" id="KW-0732">Signal</keyword>
<keyword evidence="3" id="KW-0964">Secreted</keyword>
<dbReference type="InterPro" id="IPR006170">
    <property type="entry name" value="PBP/GOBP"/>
</dbReference>
<evidence type="ECO:0000256" key="2">
    <source>
        <dbReference type="ARBA" id="ARBA00008098"/>
    </source>
</evidence>
<protein>
    <submittedName>
        <fullName evidence="6">Odorant-binding protein</fullName>
    </submittedName>
</protein>
<dbReference type="SMART" id="SM00708">
    <property type="entry name" value="PhBP"/>
    <property type="match status" value="1"/>
</dbReference>
<sequence length="131" mass="14763">MKTAAVLCLCVIFFSAVQGFSKEQREATHKECLAQTGADEETVLKAMDGEFADDPKFKSYLLCFGKKEGFHNDAGELQKDFMRAKLLELFGDDATVDEMMKCAVEKATPEETAFEGCKCMYAFKNKFVDYF</sequence>
<comment type="similarity">
    <text evidence="2">Belongs to the PBP/GOBP family.</text>
</comment>
<dbReference type="Pfam" id="PF01395">
    <property type="entry name" value="PBP_GOBP"/>
    <property type="match status" value="1"/>
</dbReference>
<reference evidence="6" key="1">
    <citation type="journal article" date="2017" name="Sci. Rep.">
        <title>Antennal transcriptome analysis and expression profiles of olfactory genes in Anoplophora chinensis.</title>
        <authorList>
            <person name="Wang J."/>
            <person name="Hu P."/>
            <person name="Gao P."/>
            <person name="Tao J."/>
            <person name="Luo Y."/>
        </authorList>
    </citation>
    <scope>NUCLEOTIDE SEQUENCE</scope>
</reference>
<dbReference type="EMBL" id="MF975379">
    <property type="protein sequence ID" value="AUF72955.1"/>
    <property type="molecule type" value="mRNA"/>
</dbReference>
<proteinExistence type="evidence at transcript level"/>
<dbReference type="InterPro" id="IPR036728">
    <property type="entry name" value="PBP_GOBP_sf"/>
</dbReference>
<accession>A0A2H4ZB09</accession>
<dbReference type="GO" id="GO:0005615">
    <property type="term" value="C:extracellular space"/>
    <property type="evidence" value="ECO:0007669"/>
    <property type="project" value="TreeGrafter"/>
</dbReference>
<comment type="subcellular location">
    <subcellularLocation>
        <location evidence="1">Secreted</location>
    </subcellularLocation>
</comment>
<dbReference type="GO" id="GO:0007608">
    <property type="term" value="P:sensory perception of smell"/>
    <property type="evidence" value="ECO:0007669"/>
    <property type="project" value="TreeGrafter"/>
</dbReference>
<name>A0A2H4ZB09_ANOCN</name>
<evidence type="ECO:0000256" key="4">
    <source>
        <dbReference type="ARBA" id="ARBA00022729"/>
    </source>
</evidence>
<dbReference type="SUPFAM" id="SSF47565">
    <property type="entry name" value="Insect pheromone/odorant-binding proteins"/>
    <property type="match status" value="1"/>
</dbReference>
<feature type="chain" id="PRO_5014117586" evidence="5">
    <location>
        <begin position="20"/>
        <end position="131"/>
    </location>
</feature>
<dbReference type="PANTHER" id="PTHR11857">
    <property type="entry name" value="ODORANT BINDING PROTEIN-RELATED"/>
    <property type="match status" value="1"/>
</dbReference>
<organism evidence="6">
    <name type="scientific">Anoplophora chinensis</name>
    <name type="common">Citrus longhorn beetle</name>
    <dbReference type="NCBI Taxonomy" id="217632"/>
    <lineage>
        <taxon>Eukaryota</taxon>
        <taxon>Metazoa</taxon>
        <taxon>Ecdysozoa</taxon>
        <taxon>Arthropoda</taxon>
        <taxon>Hexapoda</taxon>
        <taxon>Insecta</taxon>
        <taxon>Pterygota</taxon>
        <taxon>Neoptera</taxon>
        <taxon>Endopterygota</taxon>
        <taxon>Coleoptera</taxon>
        <taxon>Polyphaga</taxon>
        <taxon>Cucujiformia</taxon>
        <taxon>Chrysomeloidea</taxon>
        <taxon>Cerambycidae</taxon>
        <taxon>Lamiinae</taxon>
        <taxon>Lamiini</taxon>
        <taxon>Anoplophora</taxon>
    </lineage>
</organism>